<protein>
    <submittedName>
        <fullName evidence="1">Uncharacterized protein</fullName>
    </submittedName>
</protein>
<proteinExistence type="predicted"/>
<accession>A0A5C5YQQ1</accession>
<sequence>MTSLRPKNDVENLCVDEVVRRATAEFGFVQIDNDRGARYAAEALARRLDLPHEAKDQAMIPLMGAVEMIVGNDRQSDKHFLKCVVIPNGPIHVLYLYNSHETQTRALLERLANVLGYSMSSE</sequence>
<comment type="caution">
    <text evidence="1">The sequence shown here is derived from an EMBL/GenBank/DDBJ whole genome shotgun (WGS) entry which is preliminary data.</text>
</comment>
<organism evidence="1 2">
    <name type="scientific">Neorhodopirellula pilleata</name>
    <dbReference type="NCBI Taxonomy" id="2714738"/>
    <lineage>
        <taxon>Bacteria</taxon>
        <taxon>Pseudomonadati</taxon>
        <taxon>Planctomycetota</taxon>
        <taxon>Planctomycetia</taxon>
        <taxon>Pirellulales</taxon>
        <taxon>Pirellulaceae</taxon>
        <taxon>Neorhodopirellula</taxon>
    </lineage>
</organism>
<gene>
    <name evidence="1" type="ORF">Pla100_63240</name>
</gene>
<dbReference type="Proteomes" id="UP000316213">
    <property type="component" value="Unassembled WGS sequence"/>
</dbReference>
<dbReference type="AlphaFoldDB" id="A0A5C5YQQ1"/>
<name>A0A5C5YQQ1_9BACT</name>
<evidence type="ECO:0000313" key="1">
    <source>
        <dbReference type="EMBL" id="TWT77179.1"/>
    </source>
</evidence>
<evidence type="ECO:0000313" key="2">
    <source>
        <dbReference type="Proteomes" id="UP000316213"/>
    </source>
</evidence>
<keyword evidence="2" id="KW-1185">Reference proteome</keyword>
<reference evidence="1 2" key="1">
    <citation type="submission" date="2019-02" db="EMBL/GenBank/DDBJ databases">
        <title>Deep-cultivation of Planctomycetes and their phenomic and genomic characterization uncovers novel biology.</title>
        <authorList>
            <person name="Wiegand S."/>
            <person name="Jogler M."/>
            <person name="Boedeker C."/>
            <person name="Pinto D."/>
            <person name="Vollmers J."/>
            <person name="Rivas-Marin E."/>
            <person name="Kohn T."/>
            <person name="Peeters S.H."/>
            <person name="Heuer A."/>
            <person name="Rast P."/>
            <person name="Oberbeckmann S."/>
            <person name="Bunk B."/>
            <person name="Jeske O."/>
            <person name="Meyerdierks A."/>
            <person name="Storesund J.E."/>
            <person name="Kallscheuer N."/>
            <person name="Luecker S."/>
            <person name="Lage O.M."/>
            <person name="Pohl T."/>
            <person name="Merkel B.J."/>
            <person name="Hornburger P."/>
            <person name="Mueller R.-W."/>
            <person name="Bruemmer F."/>
            <person name="Labrenz M."/>
            <person name="Spormann A.M."/>
            <person name="Op Den Camp H."/>
            <person name="Overmann J."/>
            <person name="Amann R."/>
            <person name="Jetten M.S.M."/>
            <person name="Mascher T."/>
            <person name="Medema M.H."/>
            <person name="Devos D.P."/>
            <person name="Kaster A.-K."/>
            <person name="Ovreas L."/>
            <person name="Rohde M."/>
            <person name="Galperin M.Y."/>
            <person name="Jogler C."/>
        </authorList>
    </citation>
    <scope>NUCLEOTIDE SEQUENCE [LARGE SCALE GENOMIC DNA]</scope>
    <source>
        <strain evidence="1 2">Pla100</strain>
    </source>
</reference>
<dbReference type="EMBL" id="SJPM01000061">
    <property type="protein sequence ID" value="TWT77179.1"/>
    <property type="molecule type" value="Genomic_DNA"/>
</dbReference>